<reference evidence="1" key="1">
    <citation type="journal article" date="2016" name="Nat. Genet.">
        <title>A high-quality carrot genome assembly provides new insights into carotenoid accumulation and asterid genome evolution.</title>
        <authorList>
            <person name="Iorizzo M."/>
            <person name="Ellison S."/>
            <person name="Senalik D."/>
            <person name="Zeng P."/>
            <person name="Satapoomin P."/>
            <person name="Huang J."/>
            <person name="Bowman M."/>
            <person name="Iovene M."/>
            <person name="Sanseverino W."/>
            <person name="Cavagnaro P."/>
            <person name="Yildiz M."/>
            <person name="Macko-Podgorni A."/>
            <person name="Moranska E."/>
            <person name="Grzebelus E."/>
            <person name="Grzebelus D."/>
            <person name="Ashrafi H."/>
            <person name="Zheng Z."/>
            <person name="Cheng S."/>
            <person name="Spooner D."/>
            <person name="Van Deynze A."/>
            <person name="Simon P."/>
        </authorList>
    </citation>
    <scope>NUCLEOTIDE SEQUENCE</scope>
    <source>
        <tissue evidence="1">Leaf</tissue>
    </source>
</reference>
<organism evidence="1 2">
    <name type="scientific">Daucus carota subsp. sativus</name>
    <name type="common">Carrot</name>
    <dbReference type="NCBI Taxonomy" id="79200"/>
    <lineage>
        <taxon>Eukaryota</taxon>
        <taxon>Viridiplantae</taxon>
        <taxon>Streptophyta</taxon>
        <taxon>Embryophyta</taxon>
        <taxon>Tracheophyta</taxon>
        <taxon>Spermatophyta</taxon>
        <taxon>Magnoliopsida</taxon>
        <taxon>eudicotyledons</taxon>
        <taxon>Gunneridae</taxon>
        <taxon>Pentapetalae</taxon>
        <taxon>asterids</taxon>
        <taxon>campanulids</taxon>
        <taxon>Apiales</taxon>
        <taxon>Apiaceae</taxon>
        <taxon>Apioideae</taxon>
        <taxon>Scandiceae</taxon>
        <taxon>Daucinae</taxon>
        <taxon>Daucus</taxon>
        <taxon>Daucus sect. Daucus</taxon>
    </lineage>
</organism>
<reference evidence="1" key="2">
    <citation type="submission" date="2022-03" db="EMBL/GenBank/DDBJ databases">
        <title>Draft title - Genomic analysis of global carrot germplasm unveils the trajectory of domestication and the origin of high carotenoid orange carrot.</title>
        <authorList>
            <person name="Iorizzo M."/>
            <person name="Ellison S."/>
            <person name="Senalik D."/>
            <person name="Macko-Podgorni A."/>
            <person name="Grzebelus D."/>
            <person name="Bostan H."/>
            <person name="Rolling W."/>
            <person name="Curaba J."/>
            <person name="Simon P."/>
        </authorList>
    </citation>
    <scope>NUCLEOTIDE SEQUENCE</scope>
    <source>
        <tissue evidence="1">Leaf</tissue>
    </source>
</reference>
<accession>A0AAF1ATX2</accession>
<protein>
    <submittedName>
        <fullName evidence="1">Uncharacterized protein</fullName>
    </submittedName>
</protein>
<keyword evidence="2" id="KW-1185">Reference proteome</keyword>
<dbReference type="EMBL" id="CP093346">
    <property type="protein sequence ID" value="WOG95218.1"/>
    <property type="molecule type" value="Genomic_DNA"/>
</dbReference>
<proteinExistence type="predicted"/>
<evidence type="ECO:0000313" key="1">
    <source>
        <dbReference type="EMBL" id="WOG95218.1"/>
    </source>
</evidence>
<dbReference type="Proteomes" id="UP000077755">
    <property type="component" value="Chromosome 4"/>
</dbReference>
<name>A0AAF1ATX2_DAUCS</name>
<dbReference type="AlphaFoldDB" id="A0AAF1ATX2"/>
<evidence type="ECO:0000313" key="2">
    <source>
        <dbReference type="Proteomes" id="UP000077755"/>
    </source>
</evidence>
<gene>
    <name evidence="1" type="ORF">DCAR_0414524</name>
</gene>
<sequence>MNMDKGKQKIYQEYFFNANGVMSQEAISVMDEGNLGSIAPSLIGKAADLDAPVGHGLYGQDVFHHALSGTLKEFLAQKQLTAELLSKHFIL</sequence>